<evidence type="ECO:0000313" key="2">
    <source>
        <dbReference type="Proteomes" id="UP000799291"/>
    </source>
</evidence>
<dbReference type="EMBL" id="MU005585">
    <property type="protein sequence ID" value="KAF2683031.1"/>
    <property type="molecule type" value="Genomic_DNA"/>
</dbReference>
<dbReference type="Proteomes" id="UP000799291">
    <property type="component" value="Unassembled WGS sequence"/>
</dbReference>
<organism evidence="1 2">
    <name type="scientific">Lentithecium fluviatile CBS 122367</name>
    <dbReference type="NCBI Taxonomy" id="1168545"/>
    <lineage>
        <taxon>Eukaryota</taxon>
        <taxon>Fungi</taxon>
        <taxon>Dikarya</taxon>
        <taxon>Ascomycota</taxon>
        <taxon>Pezizomycotina</taxon>
        <taxon>Dothideomycetes</taxon>
        <taxon>Pleosporomycetidae</taxon>
        <taxon>Pleosporales</taxon>
        <taxon>Massarineae</taxon>
        <taxon>Lentitheciaceae</taxon>
        <taxon>Lentithecium</taxon>
    </lineage>
</organism>
<evidence type="ECO:0000313" key="1">
    <source>
        <dbReference type="EMBL" id="KAF2683031.1"/>
    </source>
</evidence>
<accession>A0A6G1IYL1</accession>
<feature type="non-terminal residue" evidence="1">
    <location>
        <position position="1"/>
    </location>
</feature>
<dbReference type="AlphaFoldDB" id="A0A6G1IYL1"/>
<gene>
    <name evidence="1" type="ORF">K458DRAFT_305793</name>
</gene>
<dbReference type="OrthoDB" id="10477301at2759"/>
<protein>
    <submittedName>
        <fullName evidence="1">Uncharacterized protein</fullName>
    </submittedName>
</protein>
<keyword evidence="2" id="KW-1185">Reference proteome</keyword>
<proteinExistence type="predicted"/>
<name>A0A6G1IYL1_9PLEO</name>
<sequence length="54" mass="6329">YNTASRTRSRTLFPFMHIPEHAGKEVFLFGSTNVRKFGPCWSCLLRSCRHKKQT</sequence>
<reference evidence="1" key="1">
    <citation type="journal article" date="2020" name="Stud. Mycol.">
        <title>101 Dothideomycetes genomes: a test case for predicting lifestyles and emergence of pathogens.</title>
        <authorList>
            <person name="Haridas S."/>
            <person name="Albert R."/>
            <person name="Binder M."/>
            <person name="Bloem J."/>
            <person name="Labutti K."/>
            <person name="Salamov A."/>
            <person name="Andreopoulos B."/>
            <person name="Baker S."/>
            <person name="Barry K."/>
            <person name="Bills G."/>
            <person name="Bluhm B."/>
            <person name="Cannon C."/>
            <person name="Castanera R."/>
            <person name="Culley D."/>
            <person name="Daum C."/>
            <person name="Ezra D."/>
            <person name="Gonzalez J."/>
            <person name="Henrissat B."/>
            <person name="Kuo A."/>
            <person name="Liang C."/>
            <person name="Lipzen A."/>
            <person name="Lutzoni F."/>
            <person name="Magnuson J."/>
            <person name="Mondo S."/>
            <person name="Nolan M."/>
            <person name="Ohm R."/>
            <person name="Pangilinan J."/>
            <person name="Park H.-J."/>
            <person name="Ramirez L."/>
            <person name="Alfaro M."/>
            <person name="Sun H."/>
            <person name="Tritt A."/>
            <person name="Yoshinaga Y."/>
            <person name="Zwiers L.-H."/>
            <person name="Turgeon B."/>
            <person name="Goodwin S."/>
            <person name="Spatafora J."/>
            <person name="Crous P."/>
            <person name="Grigoriev I."/>
        </authorList>
    </citation>
    <scope>NUCLEOTIDE SEQUENCE</scope>
    <source>
        <strain evidence="1">CBS 122367</strain>
    </source>
</reference>